<keyword evidence="3" id="KW-1185">Reference proteome</keyword>
<sequence length="285" mass="31769">MAAGYRAEDDYDYLFKVVLIGDSGVGKSNLLSRFTRNEFSLESKSTIGVEFATRSLQVDGKVVKAQIWDTAGQERVRCFRVAGSDPEMGPLKGSMRWFKLVAAFNILKLEHWNLNECRMPGSDRVTGAHRNVFAFCMQQEKGKIYRAITSAYYRGAVGALLVYDVTRHSTFENVERWLKELRDHTDPNIVVMLVGNKSDLRHLVAVQTDEGKAFAERESLYFMETSALESTNVENAFAEVLTQIYRIVSKRAVEAGEDAASGPGKGEKINIKDDVSAVRKGGCCG</sequence>
<dbReference type="STRING" id="4540.A0A3L6PC13"/>
<reference evidence="3" key="1">
    <citation type="journal article" date="2019" name="Nat. Commun.">
        <title>The genome of broomcorn millet.</title>
        <authorList>
            <person name="Zou C."/>
            <person name="Miki D."/>
            <person name="Li D."/>
            <person name="Tang Q."/>
            <person name="Xiao L."/>
            <person name="Rajput S."/>
            <person name="Deng P."/>
            <person name="Jia W."/>
            <person name="Huang R."/>
            <person name="Zhang M."/>
            <person name="Sun Y."/>
            <person name="Hu J."/>
            <person name="Fu X."/>
            <person name="Schnable P.S."/>
            <person name="Li F."/>
            <person name="Zhang H."/>
            <person name="Feng B."/>
            <person name="Zhu X."/>
            <person name="Liu R."/>
            <person name="Schnable J.C."/>
            <person name="Zhu J.-K."/>
            <person name="Zhang H."/>
        </authorList>
    </citation>
    <scope>NUCLEOTIDE SEQUENCE [LARGE SCALE GENOMIC DNA]</scope>
</reference>
<dbReference type="InterPro" id="IPR005225">
    <property type="entry name" value="Small_GTP-bd"/>
</dbReference>
<dbReference type="OrthoDB" id="9989112at2759"/>
<dbReference type="SMART" id="SM00173">
    <property type="entry name" value="RAS"/>
    <property type="match status" value="1"/>
</dbReference>
<dbReference type="InterPro" id="IPR050209">
    <property type="entry name" value="Rab_GTPases_membrane_traffic"/>
</dbReference>
<name>A0A3L6PC13_PANMI</name>
<evidence type="ECO:0000256" key="1">
    <source>
        <dbReference type="ARBA" id="ARBA00006270"/>
    </source>
</evidence>
<evidence type="ECO:0000313" key="3">
    <source>
        <dbReference type="Proteomes" id="UP000275267"/>
    </source>
</evidence>
<dbReference type="Pfam" id="PF00071">
    <property type="entry name" value="Ras"/>
    <property type="match status" value="2"/>
</dbReference>
<dbReference type="PANTHER" id="PTHR47979">
    <property type="entry name" value="DRAB11-RELATED"/>
    <property type="match status" value="1"/>
</dbReference>
<dbReference type="InterPro" id="IPR027417">
    <property type="entry name" value="P-loop_NTPase"/>
</dbReference>
<protein>
    <submittedName>
        <fullName evidence="2">Ras protein RIC2</fullName>
    </submittedName>
</protein>
<evidence type="ECO:0000313" key="2">
    <source>
        <dbReference type="EMBL" id="RLM54469.1"/>
    </source>
</evidence>
<proteinExistence type="inferred from homology"/>
<dbReference type="GO" id="GO:0005525">
    <property type="term" value="F:GTP binding"/>
    <property type="evidence" value="ECO:0007669"/>
    <property type="project" value="InterPro"/>
</dbReference>
<dbReference type="NCBIfam" id="TIGR00231">
    <property type="entry name" value="small_GTP"/>
    <property type="match status" value="2"/>
</dbReference>
<dbReference type="InterPro" id="IPR001806">
    <property type="entry name" value="Small_GTPase"/>
</dbReference>
<organism evidence="2 3">
    <name type="scientific">Panicum miliaceum</name>
    <name type="common">Proso millet</name>
    <name type="synonym">Broomcorn millet</name>
    <dbReference type="NCBI Taxonomy" id="4540"/>
    <lineage>
        <taxon>Eukaryota</taxon>
        <taxon>Viridiplantae</taxon>
        <taxon>Streptophyta</taxon>
        <taxon>Embryophyta</taxon>
        <taxon>Tracheophyta</taxon>
        <taxon>Spermatophyta</taxon>
        <taxon>Magnoliopsida</taxon>
        <taxon>Liliopsida</taxon>
        <taxon>Poales</taxon>
        <taxon>Poaceae</taxon>
        <taxon>PACMAD clade</taxon>
        <taxon>Panicoideae</taxon>
        <taxon>Panicodae</taxon>
        <taxon>Paniceae</taxon>
        <taxon>Panicinae</taxon>
        <taxon>Panicum</taxon>
        <taxon>Panicum sect. Panicum</taxon>
    </lineage>
</organism>
<gene>
    <name evidence="2" type="ORF">C2845_PM10G14200</name>
</gene>
<dbReference type="PROSITE" id="PS51421">
    <property type="entry name" value="RAS"/>
    <property type="match status" value="1"/>
</dbReference>
<dbReference type="EMBL" id="PQIB02000018">
    <property type="protein sequence ID" value="RLM54469.1"/>
    <property type="molecule type" value="Genomic_DNA"/>
</dbReference>
<dbReference type="AlphaFoldDB" id="A0A3L6PC13"/>
<dbReference type="SMART" id="SM00175">
    <property type="entry name" value="RAB"/>
    <property type="match status" value="1"/>
</dbReference>
<accession>A0A3L6PC13</accession>
<dbReference type="Proteomes" id="UP000275267">
    <property type="component" value="Unassembled WGS sequence"/>
</dbReference>
<dbReference type="CDD" id="cd01868">
    <property type="entry name" value="Rab11_like"/>
    <property type="match status" value="1"/>
</dbReference>
<dbReference type="GO" id="GO:0003924">
    <property type="term" value="F:GTPase activity"/>
    <property type="evidence" value="ECO:0007669"/>
    <property type="project" value="InterPro"/>
</dbReference>
<dbReference type="PRINTS" id="PR00449">
    <property type="entry name" value="RASTRNSFRMNG"/>
</dbReference>
<dbReference type="PROSITE" id="PS51419">
    <property type="entry name" value="RAB"/>
    <property type="match status" value="1"/>
</dbReference>
<dbReference type="FunFam" id="3.40.50.300:FF:003004">
    <property type="entry name" value="ras-related protein Rab-39B-like isoform X2"/>
    <property type="match status" value="1"/>
</dbReference>
<dbReference type="PROSITE" id="PS51420">
    <property type="entry name" value="RHO"/>
    <property type="match status" value="1"/>
</dbReference>
<comment type="similarity">
    <text evidence="1">Belongs to the small GTPase superfamily. Rab family.</text>
</comment>
<comment type="caution">
    <text evidence="2">The sequence shown here is derived from an EMBL/GenBank/DDBJ whole genome shotgun (WGS) entry which is preliminary data.</text>
</comment>
<dbReference type="SUPFAM" id="SSF52540">
    <property type="entry name" value="P-loop containing nucleoside triphosphate hydrolases"/>
    <property type="match status" value="1"/>
</dbReference>
<dbReference type="SMART" id="SM00174">
    <property type="entry name" value="RHO"/>
    <property type="match status" value="1"/>
</dbReference>
<dbReference type="Gene3D" id="3.40.50.300">
    <property type="entry name" value="P-loop containing nucleotide triphosphate hydrolases"/>
    <property type="match status" value="2"/>
</dbReference>
<dbReference type="FunFam" id="3.40.50.300:FF:001447">
    <property type="entry name" value="Ras-related protein Rab-1B"/>
    <property type="match status" value="1"/>
</dbReference>